<dbReference type="AlphaFoldDB" id="A0A246KT67"/>
<feature type="transmembrane region" description="Helical" evidence="8">
    <location>
        <begin position="151"/>
        <end position="168"/>
    </location>
</feature>
<name>A0A246KT67_9GAMM</name>
<evidence type="ECO:0000256" key="3">
    <source>
        <dbReference type="ARBA" id="ARBA00022676"/>
    </source>
</evidence>
<reference evidence="10 11" key="1">
    <citation type="submission" date="2017-06" db="EMBL/GenBank/DDBJ databases">
        <authorList>
            <person name="Kim H.J."/>
            <person name="Triplett B.A."/>
        </authorList>
    </citation>
    <scope>NUCLEOTIDE SEQUENCE [LARGE SCALE GENOMIC DNA]</scope>
    <source>
        <strain evidence="10 11">S18795</strain>
    </source>
</reference>
<sequence>MTQESNPDRSLLPGKILLWFSAAALLILLACSWSMPPVDASGFRQTQTALSIDWLLRGGPWLDYVTPVLGAPWSIPFEFPFYQWLAALLSSLTGMSADNSGRLVSALFHVGCVWLVYRTLLAWRPDRTLALCVAGAFAVSPYAQFWGRSVMMESSAVFFGLLFVWAMARLRSQPRAWVGVVAIVAAVLSAAIKVTSFFGFAAFVALAFLWLALREHGWRPQWLRQHWRLLFWGGLSALAVLATLTLWLQHADALKAQSALGRQITSDALSTWNYGTLQQRLDPATWWGTVFKKRFSGAIGSNWIFLIFVIAGLWQKRTRAAVGILLLAYLAPFLVFTNLHIAHPYYQAANIVFATSIIGLVLWSTVLAAEAAGKPRRGVALAIVLCVLSVGFGLVKSLKDIREAREPTAVSQIAEAIRTGTTAQGVVVAFGQDWSSELPYFSGRRAVMIPDWASDEVLASLAADDAALGGLPLAALVNCPSQVGSSPGRVQWQAEIIRRYAAGGQKQEIGGCEVWLHR</sequence>
<feature type="transmembrane region" description="Helical" evidence="8">
    <location>
        <begin position="229"/>
        <end position="248"/>
    </location>
</feature>
<evidence type="ECO:0000256" key="5">
    <source>
        <dbReference type="ARBA" id="ARBA00022692"/>
    </source>
</evidence>
<proteinExistence type="predicted"/>
<protein>
    <submittedName>
        <fullName evidence="9">Membrane protein</fullName>
    </submittedName>
</protein>
<dbReference type="EMBL" id="AP024684">
    <property type="protein sequence ID" value="BCX45134.1"/>
    <property type="molecule type" value="Genomic_DNA"/>
</dbReference>
<evidence type="ECO:0000256" key="1">
    <source>
        <dbReference type="ARBA" id="ARBA00004651"/>
    </source>
</evidence>
<feature type="transmembrane region" description="Helical" evidence="8">
    <location>
        <begin position="351"/>
        <end position="372"/>
    </location>
</feature>
<keyword evidence="7 8" id="KW-0472">Membrane</keyword>
<comment type="subcellular location">
    <subcellularLocation>
        <location evidence="1">Cell membrane</location>
        <topology evidence="1">Multi-pass membrane protein</topology>
    </subcellularLocation>
</comment>
<evidence type="ECO:0000313" key="10">
    <source>
        <dbReference type="EMBL" id="OWR27036.1"/>
    </source>
</evidence>
<keyword evidence="6 8" id="KW-1133">Transmembrane helix</keyword>
<dbReference type="Proteomes" id="UP000825066">
    <property type="component" value="Chromosome"/>
</dbReference>
<feature type="transmembrane region" description="Helical" evidence="8">
    <location>
        <begin position="320"/>
        <end position="339"/>
    </location>
</feature>
<evidence type="ECO:0000256" key="4">
    <source>
        <dbReference type="ARBA" id="ARBA00022679"/>
    </source>
</evidence>
<evidence type="ECO:0000313" key="11">
    <source>
        <dbReference type="Proteomes" id="UP000197904"/>
    </source>
</evidence>
<dbReference type="InterPro" id="IPR050297">
    <property type="entry name" value="LipidA_mod_glycosyltrf_83"/>
</dbReference>
<feature type="transmembrane region" description="Helical" evidence="8">
    <location>
        <begin position="378"/>
        <end position="395"/>
    </location>
</feature>
<keyword evidence="3" id="KW-0328">Glycosyltransferase</keyword>
<feature type="transmembrane region" description="Helical" evidence="8">
    <location>
        <begin position="180"/>
        <end position="209"/>
    </location>
</feature>
<dbReference type="PANTHER" id="PTHR33908">
    <property type="entry name" value="MANNOSYLTRANSFERASE YKCB-RELATED"/>
    <property type="match status" value="1"/>
</dbReference>
<keyword evidence="12" id="KW-1185">Reference proteome</keyword>
<dbReference type="GO" id="GO:0005886">
    <property type="term" value="C:plasma membrane"/>
    <property type="evidence" value="ECO:0007669"/>
    <property type="project" value="UniProtKB-SubCell"/>
</dbReference>
<evidence type="ECO:0000256" key="2">
    <source>
        <dbReference type="ARBA" id="ARBA00022475"/>
    </source>
</evidence>
<keyword evidence="4" id="KW-0808">Transferase</keyword>
<reference evidence="9 12" key="2">
    <citation type="submission" date="2021-05" db="EMBL/GenBank/DDBJ databases">
        <title>Complete Genome Sequence of Stenotrophomonas pavanii strain Y.</title>
        <authorList>
            <person name="Dohra H."/>
            <person name="Mohad Din A.R.J."/>
            <person name="Suzuki K."/>
            <person name="Fatma A."/>
            <person name="Honjyo M."/>
            <person name="Nishimura T."/>
            <person name="Moriuch R."/>
            <person name="Masuda K."/>
            <person name="Minoura A."/>
            <person name="Tashiro Y."/>
            <person name="Futamata H."/>
        </authorList>
    </citation>
    <scope>NUCLEOTIDE SEQUENCE [LARGE SCALE GENOMIC DNA]</scope>
    <source>
        <strain evidence="9">Berkeley</strain>
        <strain evidence="12">Y</strain>
    </source>
</reference>
<dbReference type="EMBL" id="NIXP01000145">
    <property type="protein sequence ID" value="OWR27036.1"/>
    <property type="molecule type" value="Genomic_DNA"/>
</dbReference>
<evidence type="ECO:0000313" key="12">
    <source>
        <dbReference type="Proteomes" id="UP000825066"/>
    </source>
</evidence>
<feature type="transmembrane region" description="Helical" evidence="8">
    <location>
        <begin position="16"/>
        <end position="35"/>
    </location>
</feature>
<dbReference type="GO" id="GO:0016763">
    <property type="term" value="F:pentosyltransferase activity"/>
    <property type="evidence" value="ECO:0007669"/>
    <property type="project" value="TreeGrafter"/>
</dbReference>
<organism evidence="10 11">
    <name type="scientific">Stenotrophomonas pavanii</name>
    <dbReference type="NCBI Taxonomy" id="487698"/>
    <lineage>
        <taxon>Bacteria</taxon>
        <taxon>Pseudomonadati</taxon>
        <taxon>Pseudomonadota</taxon>
        <taxon>Gammaproteobacteria</taxon>
        <taxon>Lysobacterales</taxon>
        <taxon>Lysobacteraceae</taxon>
        <taxon>Stenotrophomonas</taxon>
    </lineage>
</organism>
<keyword evidence="5 8" id="KW-0812">Transmembrane</keyword>
<dbReference type="PANTHER" id="PTHR33908:SF11">
    <property type="entry name" value="MEMBRANE PROTEIN"/>
    <property type="match status" value="1"/>
</dbReference>
<dbReference type="GO" id="GO:0009103">
    <property type="term" value="P:lipopolysaccharide biosynthetic process"/>
    <property type="evidence" value="ECO:0007669"/>
    <property type="project" value="UniProtKB-ARBA"/>
</dbReference>
<feature type="transmembrane region" description="Helical" evidence="8">
    <location>
        <begin position="128"/>
        <end position="145"/>
    </location>
</feature>
<evidence type="ECO:0000256" key="6">
    <source>
        <dbReference type="ARBA" id="ARBA00022989"/>
    </source>
</evidence>
<evidence type="ECO:0000313" key="9">
    <source>
        <dbReference type="EMBL" id="BCX45134.1"/>
    </source>
</evidence>
<evidence type="ECO:0000256" key="8">
    <source>
        <dbReference type="SAM" id="Phobius"/>
    </source>
</evidence>
<keyword evidence="2" id="KW-1003">Cell membrane</keyword>
<feature type="transmembrane region" description="Helical" evidence="8">
    <location>
        <begin position="103"/>
        <end position="121"/>
    </location>
</feature>
<evidence type="ECO:0000256" key="7">
    <source>
        <dbReference type="ARBA" id="ARBA00023136"/>
    </source>
</evidence>
<gene>
    <name evidence="10" type="ORF">CEE55_20885</name>
    <name evidence="9" type="ORF">STNY_R33520</name>
</gene>
<dbReference type="RefSeq" id="WP_049465563.1">
    <property type="nucleotide sequence ID" value="NZ_AP024684.1"/>
</dbReference>
<accession>A0A246KT67</accession>
<feature type="transmembrane region" description="Helical" evidence="8">
    <location>
        <begin position="295"/>
        <end position="314"/>
    </location>
</feature>
<dbReference type="Proteomes" id="UP000197904">
    <property type="component" value="Unassembled WGS sequence"/>
</dbReference>